<evidence type="ECO:0000313" key="3">
    <source>
        <dbReference type="Proteomes" id="UP000177235"/>
    </source>
</evidence>
<sequence>MVRDILVIAGFPALVYKGVETGSNFPRLENSEQFFWTVILAFCAGLWLAMLSPSMAYKATRFFEKGCYFPVLFIATLLVPKLGIVAGGAMSLAGWLFFFIAAKGLMTFLDGMEYAKNNPGSRR</sequence>
<proteinExistence type="predicted"/>
<protein>
    <submittedName>
        <fullName evidence="2">Uncharacterized protein</fullName>
    </submittedName>
</protein>
<evidence type="ECO:0000313" key="2">
    <source>
        <dbReference type="EMBL" id="OGE98876.1"/>
    </source>
</evidence>
<dbReference type="AlphaFoldDB" id="A0A1F5Q9T9"/>
<comment type="caution">
    <text evidence="2">The sequence shown here is derived from an EMBL/GenBank/DDBJ whole genome shotgun (WGS) entry which is preliminary data.</text>
</comment>
<keyword evidence="1" id="KW-0812">Transmembrane</keyword>
<organism evidence="2 3">
    <name type="scientific">Candidatus Doudnabacteria bacterium RIFCSPLOWO2_02_FULL_48_13</name>
    <dbReference type="NCBI Taxonomy" id="1817845"/>
    <lineage>
        <taxon>Bacteria</taxon>
        <taxon>Candidatus Doudnaibacteriota</taxon>
    </lineage>
</organism>
<accession>A0A1F5Q9T9</accession>
<dbReference type="EMBL" id="MFFF01000025">
    <property type="protein sequence ID" value="OGE98876.1"/>
    <property type="molecule type" value="Genomic_DNA"/>
</dbReference>
<evidence type="ECO:0000256" key="1">
    <source>
        <dbReference type="SAM" id="Phobius"/>
    </source>
</evidence>
<keyword evidence="1" id="KW-1133">Transmembrane helix</keyword>
<reference evidence="2 3" key="1">
    <citation type="journal article" date="2016" name="Nat. Commun.">
        <title>Thousands of microbial genomes shed light on interconnected biogeochemical processes in an aquifer system.</title>
        <authorList>
            <person name="Anantharaman K."/>
            <person name="Brown C.T."/>
            <person name="Hug L.A."/>
            <person name="Sharon I."/>
            <person name="Castelle C.J."/>
            <person name="Probst A.J."/>
            <person name="Thomas B.C."/>
            <person name="Singh A."/>
            <person name="Wilkins M.J."/>
            <person name="Karaoz U."/>
            <person name="Brodie E.L."/>
            <person name="Williams K.H."/>
            <person name="Hubbard S.S."/>
            <person name="Banfield J.F."/>
        </authorList>
    </citation>
    <scope>NUCLEOTIDE SEQUENCE [LARGE SCALE GENOMIC DNA]</scope>
</reference>
<name>A0A1F5Q9T9_9BACT</name>
<feature type="transmembrane region" description="Helical" evidence="1">
    <location>
        <begin position="67"/>
        <end position="86"/>
    </location>
</feature>
<dbReference type="Proteomes" id="UP000177235">
    <property type="component" value="Unassembled WGS sequence"/>
</dbReference>
<keyword evidence="1" id="KW-0472">Membrane</keyword>
<feature type="transmembrane region" description="Helical" evidence="1">
    <location>
        <begin position="34"/>
        <end position="55"/>
    </location>
</feature>
<gene>
    <name evidence="2" type="ORF">A3J05_03235</name>
</gene>